<dbReference type="PANTHER" id="PTHR30411">
    <property type="entry name" value="CYTOPLASMIC PROTEIN"/>
    <property type="match status" value="1"/>
</dbReference>
<dbReference type="PANTHER" id="PTHR30411:SF1">
    <property type="entry name" value="CYTOPLASMIC PROTEIN"/>
    <property type="match status" value="1"/>
</dbReference>
<dbReference type="Pfam" id="PF04073">
    <property type="entry name" value="tRNA_edit"/>
    <property type="match status" value="1"/>
</dbReference>
<proteinExistence type="predicted"/>
<gene>
    <name evidence="2" type="ORF">SAMN05421756_10415</name>
</gene>
<dbReference type="InterPro" id="IPR007214">
    <property type="entry name" value="YbaK/aa-tRNA-synth-assoc-dom"/>
</dbReference>
<evidence type="ECO:0000313" key="2">
    <source>
        <dbReference type="EMBL" id="SEQ53945.1"/>
    </source>
</evidence>
<accession>A0A1H9GV45</accession>
<dbReference type="EMBL" id="FOFA01000004">
    <property type="protein sequence ID" value="SEQ53945.1"/>
    <property type="molecule type" value="Genomic_DNA"/>
</dbReference>
<evidence type="ECO:0000313" key="3">
    <source>
        <dbReference type="Proteomes" id="UP000198504"/>
    </source>
</evidence>
<feature type="domain" description="YbaK/aminoacyl-tRNA synthetase-associated" evidence="1">
    <location>
        <begin position="49"/>
        <end position="170"/>
    </location>
</feature>
<dbReference type="STRING" id="1036181.SAMN05421756_10415"/>
<dbReference type="AlphaFoldDB" id="A0A1H9GV45"/>
<dbReference type="OrthoDB" id="9796920at2"/>
<evidence type="ECO:0000259" key="1">
    <source>
        <dbReference type="Pfam" id="PF04073"/>
    </source>
</evidence>
<dbReference type="GO" id="GO:0002161">
    <property type="term" value="F:aminoacyl-tRNA deacylase activity"/>
    <property type="evidence" value="ECO:0007669"/>
    <property type="project" value="InterPro"/>
</dbReference>
<dbReference type="InterPro" id="IPR036754">
    <property type="entry name" value="YbaK/aa-tRNA-synt-asso_dom_sf"/>
</dbReference>
<name>A0A1H9GV45_9ACTN</name>
<dbReference type="RefSeq" id="WP_091179787.1">
    <property type="nucleotide sequence ID" value="NZ_FOFA01000004.1"/>
</dbReference>
<dbReference type="Gene3D" id="3.90.960.10">
    <property type="entry name" value="YbaK/aminoacyl-tRNA synthetase-associated domain"/>
    <property type="match status" value="1"/>
</dbReference>
<protein>
    <submittedName>
        <fullName evidence="2">Cys-tRNA(Pro) deacylase, prolyl-tRNA editing enzyme YbaK/EbsC</fullName>
    </submittedName>
</protein>
<dbReference type="CDD" id="cd04939">
    <property type="entry name" value="PA2301"/>
    <property type="match status" value="1"/>
</dbReference>
<keyword evidence="3" id="KW-1185">Reference proteome</keyword>
<dbReference type="SUPFAM" id="SSF55826">
    <property type="entry name" value="YbaK/ProRS associated domain"/>
    <property type="match status" value="1"/>
</dbReference>
<organism evidence="2 3">
    <name type="scientific">Microlunatus flavus</name>
    <dbReference type="NCBI Taxonomy" id="1036181"/>
    <lineage>
        <taxon>Bacteria</taxon>
        <taxon>Bacillati</taxon>
        <taxon>Actinomycetota</taxon>
        <taxon>Actinomycetes</taxon>
        <taxon>Propionibacteriales</taxon>
        <taxon>Propionibacteriaceae</taxon>
        <taxon>Microlunatus</taxon>
    </lineage>
</organism>
<sequence>MPAPTVGTLPWRPALELLPLLARPTAVAVRLGGADWAADVYAAPIDDDLADTAAFCEAYDVPLEASANCVVVAGRRGETTTLAACLVLATDRADVNKAVRHQLGVRKISFAPMDEAVERSGMAYGGITPVGLPAEWPVLVDDAVVDQPWVVVGSGTRGSKLLLPGARLAELSNAHVMLLRQVG</sequence>
<reference evidence="3" key="1">
    <citation type="submission" date="2016-10" db="EMBL/GenBank/DDBJ databases">
        <authorList>
            <person name="Varghese N."/>
            <person name="Submissions S."/>
        </authorList>
    </citation>
    <scope>NUCLEOTIDE SEQUENCE [LARGE SCALE GENOMIC DNA]</scope>
    <source>
        <strain evidence="3">CGMCC 4.6856</strain>
    </source>
</reference>
<dbReference type="Proteomes" id="UP000198504">
    <property type="component" value="Unassembled WGS sequence"/>
</dbReference>